<dbReference type="Pfam" id="PF22521">
    <property type="entry name" value="HypF_C_2"/>
    <property type="match status" value="2"/>
</dbReference>
<dbReference type="InterPro" id="IPR017968">
    <property type="entry name" value="Acylphosphatase_CS"/>
</dbReference>
<evidence type="ECO:0000313" key="11">
    <source>
        <dbReference type="EMBL" id="MBO1109208.1"/>
    </source>
</evidence>
<keyword evidence="8" id="KW-0378">Hydrolase</keyword>
<dbReference type="AlphaFoldDB" id="A0A8I1W7V3"/>
<dbReference type="GO" id="GO:0016874">
    <property type="term" value="F:ligase activity"/>
    <property type="evidence" value="ECO:0007669"/>
    <property type="project" value="UniProtKB-KW"/>
</dbReference>
<dbReference type="InterPro" id="IPR011125">
    <property type="entry name" value="Znf_HypF"/>
</dbReference>
<dbReference type="RefSeq" id="WP_207542437.1">
    <property type="nucleotide sequence ID" value="NZ_JAFNAA010000016.1"/>
</dbReference>
<evidence type="ECO:0000256" key="2">
    <source>
        <dbReference type="ARBA" id="ARBA00008097"/>
    </source>
</evidence>
<dbReference type="PROSITE" id="PS51160">
    <property type="entry name" value="ACYLPHOSPHATASE_3"/>
    <property type="match status" value="1"/>
</dbReference>
<evidence type="ECO:0000256" key="8">
    <source>
        <dbReference type="PROSITE-ProRule" id="PRU00520"/>
    </source>
</evidence>
<dbReference type="InterPro" id="IPR051060">
    <property type="entry name" value="Carbamoyltrans_HypF-like"/>
</dbReference>
<keyword evidence="11" id="KW-0808">Transferase</keyword>
<name>A0A8I1W7V3_PLESH</name>
<dbReference type="Gene3D" id="3.30.420.360">
    <property type="match status" value="1"/>
</dbReference>
<keyword evidence="4" id="KW-0479">Metal-binding</keyword>
<feature type="domain" description="YrdC-like" evidence="10">
    <location>
        <begin position="218"/>
        <end position="437"/>
    </location>
</feature>
<feature type="domain" description="Acylphosphatase-like" evidence="9">
    <location>
        <begin position="3"/>
        <end position="93"/>
    </location>
</feature>
<dbReference type="InterPro" id="IPR006070">
    <property type="entry name" value="Sua5-like_dom"/>
</dbReference>
<dbReference type="Pfam" id="PF00708">
    <property type="entry name" value="Acylphosphatase"/>
    <property type="match status" value="1"/>
</dbReference>
<dbReference type="GO" id="GO:0008270">
    <property type="term" value="F:zinc ion binding"/>
    <property type="evidence" value="ECO:0007669"/>
    <property type="project" value="UniProtKB-KW"/>
</dbReference>
<dbReference type="Gene3D" id="3.90.870.50">
    <property type="match status" value="1"/>
</dbReference>
<reference evidence="11" key="1">
    <citation type="submission" date="2021-03" db="EMBL/GenBank/DDBJ databases">
        <title>Plesiomonas shigelloides zfcc0051, isolated from zebrafish feces.</title>
        <authorList>
            <person name="Vanderhoek Z."/>
            <person name="Gaulke C."/>
        </authorList>
    </citation>
    <scope>NUCLEOTIDE SEQUENCE</scope>
    <source>
        <strain evidence="11">Zfcc0051</strain>
    </source>
</reference>
<dbReference type="InterPro" id="IPR017945">
    <property type="entry name" value="DHBP_synth_RibB-like_a/b_dom"/>
</dbReference>
<evidence type="ECO:0000259" key="9">
    <source>
        <dbReference type="PROSITE" id="PS51160"/>
    </source>
</evidence>
<evidence type="ECO:0000259" key="10">
    <source>
        <dbReference type="PROSITE" id="PS51163"/>
    </source>
</evidence>
<dbReference type="UniPathway" id="UPA00335"/>
<evidence type="ECO:0000256" key="6">
    <source>
        <dbReference type="ARBA" id="ARBA00022833"/>
    </source>
</evidence>
<dbReference type="InterPro" id="IPR004421">
    <property type="entry name" value="Carbamoyltransferase_HypF"/>
</dbReference>
<dbReference type="PANTHER" id="PTHR42959">
    <property type="entry name" value="CARBAMOYLTRANSFERASE"/>
    <property type="match status" value="1"/>
</dbReference>
<protein>
    <recommendedName>
        <fullName evidence="8">acylphosphatase</fullName>
        <ecNumber evidence="8">3.6.1.7</ecNumber>
    </recommendedName>
</protein>
<dbReference type="GO" id="GO:0003725">
    <property type="term" value="F:double-stranded RNA binding"/>
    <property type="evidence" value="ECO:0007669"/>
    <property type="project" value="InterPro"/>
</dbReference>
<sequence length="946" mass="102648">MTGIRIRVRGKVQGVGFRPYVWQIAHELGLTGDVRNDAEGVLIHLAELTEDCAAFRQFTDLLYARCPPLAQIQALEVAAWQPSSVPQTFTITATTGGQMATQIVPDAATCPACLAEMRDPADRRFGYPFINCTHCGPRFTIIRSMPYDRPFTAMAAFPMCPICQREYDDPADRRFHAQPNACPQCGPQIRWVDVSFLDESLSLPRIAELFAQGHTDSQPVIAQAAQALLRGEIVAVRGLGGFHLACDATNAEAVARLRMRKHRPGKPLAVMLPSLDWLDVCADFSEQPRFALLELEPELAALRCREHAVSALTAAAAPIVLVPKRASADELCAERFSDSEPTPLADNIAPHLGEVGVMLPSSPLQHLLLDAVGRPLVMTSGNASGKPPALSNAEALQDLRHIADGWLLHNRDIVQRADDSLLRATPEGTEMLRRARGYVPDPLLLPDGFAPLPAILATGADLKNTFCLIPANMAESIAINQGDNKTSPEPLTLTHVNLAHVNTELRNSAASETKSKIDYNIGNHIAGDMASDIDSNIENKLPPKNMAVLSPHFGDLSDPDLAQQVNRSTAFFCEIYNVAPQIIATDSHSGYFSRRNAEKLYSAKKIIPVMHHHAHIAAVMAEYGLARNHSPILGLALDGIGMGENNALWGGECLLADYTTFVHLGGIPATPLPGGDKAAREPWRNLLAQCHAAVPDWQNTELGKILQPYATGLLCHAIEREINCPPASSCGRLFDAVAAALGICTDAVSFEGEAACRLESLAWQALAQEHEQGDFLSSALDHDFPLQMPLLFSEARSARNQLNVVGTEQSISSHKYSDDKNSKGIVDIRPVNYFQQAKDLPKSSLDLAAFWLSWLNYHATDSDKAFAFHVALANGLAEMVNYYASRLGIAKVVLSGGVLHNRLLRLLLLKKLNHLEVLTPQIIPAGDGGLSLGQAVIAAARILNPL</sequence>
<comment type="catalytic activity">
    <reaction evidence="8">
        <text>an acyl phosphate + H2O = a carboxylate + phosphate + H(+)</text>
        <dbReference type="Rhea" id="RHEA:14965"/>
        <dbReference type="ChEBI" id="CHEBI:15377"/>
        <dbReference type="ChEBI" id="CHEBI:15378"/>
        <dbReference type="ChEBI" id="CHEBI:29067"/>
        <dbReference type="ChEBI" id="CHEBI:43474"/>
        <dbReference type="ChEBI" id="CHEBI:59918"/>
        <dbReference type="EC" id="3.6.1.7"/>
    </reaction>
</comment>
<dbReference type="GO" id="GO:0003998">
    <property type="term" value="F:acylphosphatase activity"/>
    <property type="evidence" value="ECO:0007669"/>
    <property type="project" value="UniProtKB-EC"/>
</dbReference>
<dbReference type="Gene3D" id="3.30.420.40">
    <property type="match status" value="1"/>
</dbReference>
<evidence type="ECO:0000256" key="3">
    <source>
        <dbReference type="ARBA" id="ARBA00022598"/>
    </source>
</evidence>
<evidence type="ECO:0000256" key="4">
    <source>
        <dbReference type="ARBA" id="ARBA00022723"/>
    </source>
</evidence>
<gene>
    <name evidence="11" type="primary">hypF</name>
    <name evidence="11" type="ORF">J2R62_13480</name>
</gene>
<evidence type="ECO:0000313" key="12">
    <source>
        <dbReference type="Proteomes" id="UP000664658"/>
    </source>
</evidence>
<dbReference type="InterPro" id="IPR036046">
    <property type="entry name" value="Acylphosphatase-like_dom_sf"/>
</dbReference>
<dbReference type="Proteomes" id="UP000664658">
    <property type="component" value="Unassembled WGS sequence"/>
</dbReference>
<dbReference type="Pfam" id="PF07503">
    <property type="entry name" value="zf-HYPF"/>
    <property type="match status" value="2"/>
</dbReference>
<dbReference type="Gene3D" id="3.30.110.120">
    <property type="match status" value="1"/>
</dbReference>
<dbReference type="EMBL" id="JAFNAA010000016">
    <property type="protein sequence ID" value="MBO1109208.1"/>
    <property type="molecule type" value="Genomic_DNA"/>
</dbReference>
<feature type="active site" evidence="8">
    <location>
        <position position="36"/>
    </location>
</feature>
<dbReference type="InterPro" id="IPR001792">
    <property type="entry name" value="Acylphosphatase-like_dom"/>
</dbReference>
<dbReference type="EC" id="3.6.1.7" evidence="8"/>
<comment type="caution">
    <text evidence="11">The sequence shown here is derived from an EMBL/GenBank/DDBJ whole genome shotgun (WGS) entry which is preliminary data.</text>
</comment>
<comment type="similarity">
    <text evidence="2">Belongs to the carbamoyltransferase HypF family.</text>
</comment>
<dbReference type="InterPro" id="IPR055128">
    <property type="entry name" value="HypF_C_2"/>
</dbReference>
<dbReference type="SUPFAM" id="SSF54975">
    <property type="entry name" value="Acylphosphatase/BLUF domain-like"/>
    <property type="match status" value="1"/>
</dbReference>
<keyword evidence="5" id="KW-0863">Zinc-finger</keyword>
<evidence type="ECO:0000256" key="7">
    <source>
        <dbReference type="ARBA" id="ARBA00048220"/>
    </source>
</evidence>
<proteinExistence type="inferred from homology"/>
<dbReference type="Pfam" id="PF17788">
    <property type="entry name" value="HypF_C"/>
    <property type="match status" value="1"/>
</dbReference>
<dbReference type="GO" id="GO:0051604">
    <property type="term" value="P:protein maturation"/>
    <property type="evidence" value="ECO:0007669"/>
    <property type="project" value="TreeGrafter"/>
</dbReference>
<organism evidence="11 12">
    <name type="scientific">Plesiomonas shigelloides</name>
    <name type="common">Aeromonas shigelloides</name>
    <dbReference type="NCBI Taxonomy" id="703"/>
    <lineage>
        <taxon>Bacteria</taxon>
        <taxon>Pseudomonadati</taxon>
        <taxon>Pseudomonadota</taxon>
        <taxon>Gammaproteobacteria</taxon>
        <taxon>Enterobacterales</taxon>
        <taxon>Enterobacteriaceae</taxon>
        <taxon>Plesiomonas</taxon>
    </lineage>
</organism>
<dbReference type="PROSITE" id="PS51163">
    <property type="entry name" value="YRDC"/>
    <property type="match status" value="1"/>
</dbReference>
<evidence type="ECO:0000256" key="1">
    <source>
        <dbReference type="ARBA" id="ARBA00004711"/>
    </source>
</evidence>
<comment type="pathway">
    <text evidence="1">Protein modification; [NiFe] hydrogenase maturation.</text>
</comment>
<keyword evidence="6" id="KW-0862">Zinc</keyword>
<dbReference type="NCBIfam" id="TIGR00143">
    <property type="entry name" value="hypF"/>
    <property type="match status" value="1"/>
</dbReference>
<dbReference type="SUPFAM" id="SSF55821">
    <property type="entry name" value="YrdC/RibB"/>
    <property type="match status" value="1"/>
</dbReference>
<dbReference type="Pfam" id="PF01300">
    <property type="entry name" value="Sua5_yciO_yrdC"/>
    <property type="match status" value="1"/>
</dbReference>
<feature type="active site" evidence="8">
    <location>
        <position position="18"/>
    </location>
</feature>
<dbReference type="InterPro" id="IPR041440">
    <property type="entry name" value="HypF_C"/>
</dbReference>
<dbReference type="GO" id="GO:0016743">
    <property type="term" value="F:carboxyl- or carbamoyltransferase activity"/>
    <property type="evidence" value="ECO:0007669"/>
    <property type="project" value="InterPro"/>
</dbReference>
<keyword evidence="3" id="KW-0436">Ligase</keyword>
<accession>A0A8I1W7V3</accession>
<dbReference type="PANTHER" id="PTHR42959:SF1">
    <property type="entry name" value="CARBAMOYLTRANSFERASE HYPF"/>
    <property type="match status" value="1"/>
</dbReference>
<dbReference type="PROSITE" id="PS00150">
    <property type="entry name" value="ACYLPHOSPHATASE_1"/>
    <property type="match status" value="1"/>
</dbReference>
<comment type="catalytic activity">
    <reaction evidence="7">
        <text>C-terminal L-cysteinyl-[HypE protein] + carbamoyl phosphate + ATP + H2O = C-terminal S-carboxamide-L-cysteinyl-[HypE protein] + AMP + phosphate + diphosphate + H(+)</text>
        <dbReference type="Rhea" id="RHEA:55636"/>
        <dbReference type="Rhea" id="RHEA-COMP:14247"/>
        <dbReference type="Rhea" id="RHEA-COMP:14392"/>
        <dbReference type="ChEBI" id="CHEBI:15377"/>
        <dbReference type="ChEBI" id="CHEBI:15378"/>
        <dbReference type="ChEBI" id="CHEBI:30616"/>
        <dbReference type="ChEBI" id="CHEBI:33019"/>
        <dbReference type="ChEBI" id="CHEBI:43474"/>
        <dbReference type="ChEBI" id="CHEBI:58228"/>
        <dbReference type="ChEBI" id="CHEBI:76913"/>
        <dbReference type="ChEBI" id="CHEBI:139126"/>
        <dbReference type="ChEBI" id="CHEBI:456215"/>
    </reaction>
</comment>
<evidence type="ECO:0000256" key="5">
    <source>
        <dbReference type="ARBA" id="ARBA00022771"/>
    </source>
</evidence>